<dbReference type="AlphaFoldDB" id="A0A2K2DU92"/>
<dbReference type="InParanoid" id="A0A2K2DU92"/>
<feature type="compositionally biased region" description="Low complexity" evidence="1">
    <location>
        <begin position="68"/>
        <end position="80"/>
    </location>
</feature>
<name>A0A2K2DU92_BRADI</name>
<sequence>MAIKDVPLYLLRRRWAPPRHWASRRWAHEGARRPRFARDTAPLAPAVPAFVPMAATFMEAAAPAPATAAAGPMAPASPGSAPSPPAPPAPALPDSAPPASPEYMPSMEWLMAGPAPPMLGEEDDFVLALAPPPPSLFCPIHGHGPCPTRDGTAPPPPSPTPPATPPRIDFNSNQTGGGTSEADRNDDSGLEVINPKARPRLLRCFAAAMAAHRAGPGGGGWNPATLGFSSSDEGGGGGGGFLPLDAP</sequence>
<dbReference type="OrthoDB" id="721771at2759"/>
<evidence type="ECO:0000313" key="3">
    <source>
        <dbReference type="EnsemblPlants" id="PNT77848"/>
    </source>
</evidence>
<dbReference type="Proteomes" id="UP000008810">
    <property type="component" value="Chromosome 1"/>
</dbReference>
<protein>
    <submittedName>
        <fullName evidence="2 3">Uncharacterized protein</fullName>
    </submittedName>
</protein>
<feature type="region of interest" description="Disordered" evidence="1">
    <location>
        <begin position="68"/>
        <end position="101"/>
    </location>
</feature>
<feature type="compositionally biased region" description="Pro residues" evidence="1">
    <location>
        <begin position="153"/>
        <end position="165"/>
    </location>
</feature>
<feature type="region of interest" description="Disordered" evidence="1">
    <location>
        <begin position="140"/>
        <end position="194"/>
    </location>
</feature>
<evidence type="ECO:0000313" key="4">
    <source>
        <dbReference type="Proteomes" id="UP000008810"/>
    </source>
</evidence>
<reference evidence="3" key="3">
    <citation type="submission" date="2018-08" db="UniProtKB">
        <authorList>
            <consortium name="EnsemblPlants"/>
        </authorList>
    </citation>
    <scope>IDENTIFICATION</scope>
    <source>
        <strain evidence="3">cv. Bd21</strain>
    </source>
</reference>
<reference evidence="2" key="2">
    <citation type="submission" date="2017-06" db="EMBL/GenBank/DDBJ databases">
        <title>WGS assembly of Brachypodium distachyon.</title>
        <authorList>
            <consortium name="The International Brachypodium Initiative"/>
            <person name="Lucas S."/>
            <person name="Harmon-Smith M."/>
            <person name="Lail K."/>
            <person name="Tice H."/>
            <person name="Grimwood J."/>
            <person name="Bruce D."/>
            <person name="Barry K."/>
            <person name="Shu S."/>
            <person name="Lindquist E."/>
            <person name="Wang M."/>
            <person name="Pitluck S."/>
            <person name="Vogel J.P."/>
            <person name="Garvin D.F."/>
            <person name="Mockler T.C."/>
            <person name="Schmutz J."/>
            <person name="Rokhsar D."/>
            <person name="Bevan M.W."/>
        </authorList>
    </citation>
    <scope>NUCLEOTIDE SEQUENCE</scope>
    <source>
        <strain evidence="2">Bd21</strain>
    </source>
</reference>
<organism evidence="2">
    <name type="scientific">Brachypodium distachyon</name>
    <name type="common">Purple false brome</name>
    <name type="synonym">Trachynia distachya</name>
    <dbReference type="NCBI Taxonomy" id="15368"/>
    <lineage>
        <taxon>Eukaryota</taxon>
        <taxon>Viridiplantae</taxon>
        <taxon>Streptophyta</taxon>
        <taxon>Embryophyta</taxon>
        <taxon>Tracheophyta</taxon>
        <taxon>Spermatophyta</taxon>
        <taxon>Magnoliopsida</taxon>
        <taxon>Liliopsida</taxon>
        <taxon>Poales</taxon>
        <taxon>Poaceae</taxon>
        <taxon>BOP clade</taxon>
        <taxon>Pooideae</taxon>
        <taxon>Stipodae</taxon>
        <taxon>Brachypodieae</taxon>
        <taxon>Brachypodium</taxon>
    </lineage>
</organism>
<proteinExistence type="predicted"/>
<feature type="compositionally biased region" description="Pro residues" evidence="1">
    <location>
        <begin position="81"/>
        <end position="100"/>
    </location>
</feature>
<evidence type="ECO:0000313" key="2">
    <source>
        <dbReference type="EMBL" id="PNT77848.1"/>
    </source>
</evidence>
<feature type="region of interest" description="Disordered" evidence="1">
    <location>
        <begin position="216"/>
        <end position="247"/>
    </location>
</feature>
<dbReference type="Gramene" id="PNT77848">
    <property type="protein sequence ID" value="PNT77848"/>
    <property type="gene ID" value="BRADI_1g69461v3"/>
</dbReference>
<keyword evidence="4" id="KW-1185">Reference proteome</keyword>
<dbReference type="EMBL" id="CM000880">
    <property type="protein sequence ID" value="PNT77848.1"/>
    <property type="molecule type" value="Genomic_DNA"/>
</dbReference>
<reference evidence="2 3" key="1">
    <citation type="journal article" date="2010" name="Nature">
        <title>Genome sequencing and analysis of the model grass Brachypodium distachyon.</title>
        <authorList>
            <consortium name="International Brachypodium Initiative"/>
        </authorList>
    </citation>
    <scope>NUCLEOTIDE SEQUENCE [LARGE SCALE GENOMIC DNA]</scope>
    <source>
        <strain evidence="2 3">Bd21</strain>
    </source>
</reference>
<dbReference type="STRING" id="15368.A0A2K2DU92"/>
<evidence type="ECO:0000256" key="1">
    <source>
        <dbReference type="SAM" id="MobiDB-lite"/>
    </source>
</evidence>
<accession>A0A2K2DU92</accession>
<gene>
    <name evidence="2" type="ORF">BRADI_1g69461v3</name>
</gene>
<dbReference type="EnsemblPlants" id="PNT77848">
    <property type="protein sequence ID" value="PNT77848"/>
    <property type="gene ID" value="BRADI_1g69461v3"/>
</dbReference>